<reference evidence="3" key="1">
    <citation type="submission" date="2016-11" db="EMBL/GenBank/DDBJ databases">
        <authorList>
            <person name="Varghese N."/>
            <person name="Submissions S."/>
        </authorList>
    </citation>
    <scope>NUCLEOTIDE SEQUENCE [LARGE SCALE GENOMIC DNA]</scope>
    <source>
        <strain evidence="3">DSM 22638</strain>
    </source>
</reference>
<keyword evidence="3" id="KW-1185">Reference proteome</keyword>
<sequence length="186" mass="22088">MPVQYIAQHSRLKEKDKLEIASYFKALDFSNGDLLLKEGAYTKQLFFIQKGFVRSFYRLENGTEKTHWIYTDDDFVTSWYSFFTLEPSFESLQVLGDTSVYSISIADYKKLYKRNEPFRAFMNEYYQQVIAEMDYLSKTFMHMSAKEKYLFLLKTSPKLVREIKLGYLASLLDISQETLSRVRRQV</sequence>
<name>A0A1M5IJR0_9FLAO</name>
<dbReference type="SUPFAM" id="SSF51206">
    <property type="entry name" value="cAMP-binding domain-like"/>
    <property type="match status" value="1"/>
</dbReference>
<evidence type="ECO:0000313" key="3">
    <source>
        <dbReference type="Proteomes" id="UP000184532"/>
    </source>
</evidence>
<dbReference type="EMBL" id="FQWL01000001">
    <property type="protein sequence ID" value="SHG28289.1"/>
    <property type="molecule type" value="Genomic_DNA"/>
</dbReference>
<dbReference type="InterPro" id="IPR000595">
    <property type="entry name" value="cNMP-bd_dom"/>
</dbReference>
<organism evidence="2 3">
    <name type="scientific">Flagellimonas flava</name>
    <dbReference type="NCBI Taxonomy" id="570519"/>
    <lineage>
        <taxon>Bacteria</taxon>
        <taxon>Pseudomonadati</taxon>
        <taxon>Bacteroidota</taxon>
        <taxon>Flavobacteriia</taxon>
        <taxon>Flavobacteriales</taxon>
        <taxon>Flavobacteriaceae</taxon>
        <taxon>Flagellimonas</taxon>
    </lineage>
</organism>
<dbReference type="Gene3D" id="2.60.120.10">
    <property type="entry name" value="Jelly Rolls"/>
    <property type="match status" value="1"/>
</dbReference>
<dbReference type="InterPro" id="IPR014710">
    <property type="entry name" value="RmlC-like_jellyroll"/>
</dbReference>
<dbReference type="InterPro" id="IPR018490">
    <property type="entry name" value="cNMP-bd_dom_sf"/>
</dbReference>
<evidence type="ECO:0000259" key="1">
    <source>
        <dbReference type="PROSITE" id="PS50042"/>
    </source>
</evidence>
<evidence type="ECO:0000313" key="2">
    <source>
        <dbReference type="EMBL" id="SHG28289.1"/>
    </source>
</evidence>
<dbReference type="PROSITE" id="PS50042">
    <property type="entry name" value="CNMP_BINDING_3"/>
    <property type="match status" value="1"/>
</dbReference>
<dbReference type="GO" id="GO:0016301">
    <property type="term" value="F:kinase activity"/>
    <property type="evidence" value="ECO:0007669"/>
    <property type="project" value="UniProtKB-KW"/>
</dbReference>
<keyword evidence="2" id="KW-0808">Transferase</keyword>
<keyword evidence="2" id="KW-0418">Kinase</keyword>
<dbReference type="CDD" id="cd00038">
    <property type="entry name" value="CAP_ED"/>
    <property type="match status" value="1"/>
</dbReference>
<gene>
    <name evidence="2" type="ORF">SAMN04488116_0741</name>
</gene>
<dbReference type="AlphaFoldDB" id="A0A1M5IJR0"/>
<proteinExistence type="predicted"/>
<dbReference type="STRING" id="570519.SAMN04488116_0741"/>
<protein>
    <submittedName>
        <fullName evidence="2">cAMP-binding domain of CRP or a regulatory subunit of cAMP-dependent protein kinases</fullName>
    </submittedName>
</protein>
<dbReference type="RefSeq" id="WP_073176528.1">
    <property type="nucleotide sequence ID" value="NZ_FQWL01000001.1"/>
</dbReference>
<dbReference type="OrthoDB" id="758145at2"/>
<feature type="domain" description="Cyclic nucleotide-binding" evidence="1">
    <location>
        <begin position="8"/>
        <end position="129"/>
    </location>
</feature>
<accession>A0A1M5IJR0</accession>
<dbReference type="Proteomes" id="UP000184532">
    <property type="component" value="Unassembled WGS sequence"/>
</dbReference>
<dbReference type="Pfam" id="PF00027">
    <property type="entry name" value="cNMP_binding"/>
    <property type="match status" value="1"/>
</dbReference>